<dbReference type="GO" id="GO:0005198">
    <property type="term" value="F:structural molecule activity"/>
    <property type="evidence" value="ECO:0007669"/>
    <property type="project" value="InterPro"/>
</dbReference>
<evidence type="ECO:0000256" key="6">
    <source>
        <dbReference type="PROSITE-ProRule" id="PRU00023"/>
    </source>
</evidence>
<keyword evidence="6" id="KW-0040">ANK repeat</keyword>
<dbReference type="GO" id="GO:0035859">
    <property type="term" value="C:Seh1-associated complex"/>
    <property type="evidence" value="ECO:0007669"/>
    <property type="project" value="TreeGrafter"/>
</dbReference>
<dbReference type="Gene3D" id="2.130.10.10">
    <property type="entry name" value="YVTN repeat-like/Quinoprotein amine dehydrogenase"/>
    <property type="match status" value="1"/>
</dbReference>
<dbReference type="PROSITE" id="PS50088">
    <property type="entry name" value="ANK_REPEAT"/>
    <property type="match status" value="1"/>
</dbReference>
<dbReference type="GO" id="GO:1904263">
    <property type="term" value="P:positive regulation of TORC1 signaling"/>
    <property type="evidence" value="ECO:0007669"/>
    <property type="project" value="TreeGrafter"/>
</dbReference>
<evidence type="ECO:0000256" key="4">
    <source>
        <dbReference type="ARBA" id="ARBA00022737"/>
    </source>
</evidence>
<keyword evidence="5" id="KW-0539">Nucleus</keyword>
<dbReference type="eggNOG" id="KOG2445">
    <property type="taxonomic scope" value="Eukaryota"/>
</dbReference>
<dbReference type="InterPro" id="IPR036770">
    <property type="entry name" value="Ankyrin_rpt-contain_sf"/>
</dbReference>
<reference evidence="7" key="1">
    <citation type="submission" date="2017-05" db="UniProtKB">
        <authorList>
            <consortium name="EnsemblMetazoa"/>
        </authorList>
    </citation>
    <scope>IDENTIFICATION</scope>
</reference>
<dbReference type="Pfam" id="PF13857">
    <property type="entry name" value="Ank_5"/>
    <property type="match status" value="1"/>
</dbReference>
<feature type="repeat" description="ANK" evidence="6">
    <location>
        <begin position="227"/>
        <end position="260"/>
    </location>
</feature>
<dbReference type="InterPro" id="IPR037363">
    <property type="entry name" value="Sec13/Seh1_fam"/>
</dbReference>
<keyword evidence="3" id="KW-0853">WD repeat</keyword>
<organism evidence="7">
    <name type="scientific">Amphimedon queenslandica</name>
    <name type="common">Sponge</name>
    <dbReference type="NCBI Taxonomy" id="400682"/>
    <lineage>
        <taxon>Eukaryota</taxon>
        <taxon>Metazoa</taxon>
        <taxon>Porifera</taxon>
        <taxon>Demospongiae</taxon>
        <taxon>Heteroscleromorpha</taxon>
        <taxon>Haplosclerida</taxon>
        <taxon>Niphatidae</taxon>
        <taxon>Amphimedon</taxon>
    </lineage>
</organism>
<dbReference type="STRING" id="400682.A0A1X7TMH2"/>
<comment type="subcellular location">
    <subcellularLocation>
        <location evidence="1">Nucleus envelope</location>
    </subcellularLocation>
</comment>
<dbReference type="GO" id="GO:0031080">
    <property type="term" value="C:nuclear pore outer ring"/>
    <property type="evidence" value="ECO:0007669"/>
    <property type="project" value="TreeGrafter"/>
</dbReference>
<dbReference type="AlphaFoldDB" id="A0A1X7TMH2"/>
<proteinExistence type="predicted"/>
<dbReference type="PANTHER" id="PTHR11024:SF3">
    <property type="entry name" value="NUCLEOPORIN SEH1"/>
    <property type="match status" value="1"/>
</dbReference>
<dbReference type="InterPro" id="IPR002110">
    <property type="entry name" value="Ankyrin_rpt"/>
</dbReference>
<evidence type="ECO:0000256" key="1">
    <source>
        <dbReference type="ARBA" id="ARBA00004259"/>
    </source>
</evidence>
<dbReference type="Gene3D" id="1.25.40.20">
    <property type="entry name" value="Ankyrin repeat-containing domain"/>
    <property type="match status" value="1"/>
</dbReference>
<evidence type="ECO:0000256" key="3">
    <source>
        <dbReference type="ARBA" id="ARBA00022574"/>
    </source>
</evidence>
<accession>A0A1X7TMH2</accession>
<sequence length="313" mass="34736">MLALFQLANLGTLTRESIRASGTKFNHRLSKNSDELFPSTSHEELLGDEPERECKFILIIEHLTTSWPDAGRKGASVTNNGCTYATCSSDGKLRIYEAPDVMNLSQWLLMHVLSCKIGMSCLSWNLSRKWVNIHSIHVVEVVFEPVHNFAFAPSLGRTHHILAIASKDIVIIHLVPEGTDSSGHAKLEVRTPAQLDHKGSQVLRTEKLIKAGVFHTLTPLTQHYGLLGSTPLHLAAEAGHCRMIKVLVNEYNAPINVRDHCGLRPIDVVHEWAPNSIKTSLAVPGTMLHHGRLPSKQWGSVGHLTERDPHDKK</sequence>
<dbReference type="OrthoDB" id="432281at2759"/>
<evidence type="ECO:0000256" key="2">
    <source>
        <dbReference type="ARBA" id="ARBA00022448"/>
    </source>
</evidence>
<protein>
    <submittedName>
        <fullName evidence="7">Uncharacterized protein</fullName>
    </submittedName>
</protein>
<dbReference type="InParanoid" id="A0A1X7TMH2"/>
<dbReference type="SMART" id="SM00248">
    <property type="entry name" value="ANK"/>
    <property type="match status" value="1"/>
</dbReference>
<dbReference type="PANTHER" id="PTHR11024">
    <property type="entry name" value="NUCLEAR PORE COMPLEX PROTEIN SEC13 / SEH1 FAMILY MEMBER"/>
    <property type="match status" value="1"/>
</dbReference>
<dbReference type="PROSITE" id="PS50297">
    <property type="entry name" value="ANK_REP_REGION"/>
    <property type="match status" value="1"/>
</dbReference>
<keyword evidence="4" id="KW-0677">Repeat</keyword>
<evidence type="ECO:0000313" key="7">
    <source>
        <dbReference type="EnsemblMetazoa" id="Aqu2.1.16035_001"/>
    </source>
</evidence>
<dbReference type="SUPFAM" id="SSF48403">
    <property type="entry name" value="Ankyrin repeat"/>
    <property type="match status" value="1"/>
</dbReference>
<dbReference type="EnsemblMetazoa" id="Aqu2.1.16035_001">
    <property type="protein sequence ID" value="Aqu2.1.16035_001"/>
    <property type="gene ID" value="Aqu2.1.16035"/>
</dbReference>
<dbReference type="InterPro" id="IPR015943">
    <property type="entry name" value="WD40/YVTN_repeat-like_dom_sf"/>
</dbReference>
<dbReference type="GO" id="GO:0034198">
    <property type="term" value="P:cellular response to amino acid starvation"/>
    <property type="evidence" value="ECO:0007669"/>
    <property type="project" value="TreeGrafter"/>
</dbReference>
<evidence type="ECO:0000256" key="5">
    <source>
        <dbReference type="ARBA" id="ARBA00023242"/>
    </source>
</evidence>
<name>A0A1X7TMH2_AMPQE</name>
<keyword evidence="2" id="KW-0813">Transport</keyword>